<reference evidence="1" key="1">
    <citation type="submission" date="2020-02" db="EMBL/GenBank/DDBJ databases">
        <authorList>
            <person name="Meier V. D."/>
        </authorList>
    </citation>
    <scope>NUCLEOTIDE SEQUENCE</scope>
    <source>
        <strain evidence="1">AVDCRST_MAG68</strain>
    </source>
</reference>
<dbReference type="GO" id="GO:0006402">
    <property type="term" value="P:mRNA catabolic process"/>
    <property type="evidence" value="ECO:0007669"/>
    <property type="project" value="TreeGrafter"/>
</dbReference>
<proteinExistence type="predicted"/>
<dbReference type="PANTHER" id="PTHR33988">
    <property type="entry name" value="ENDORIBONUCLEASE MAZF-RELATED"/>
    <property type="match status" value="1"/>
</dbReference>
<dbReference type="AlphaFoldDB" id="A0A6J4LXT2"/>
<organism evidence="1">
    <name type="scientific">uncultured Gemmatimonadota bacterium</name>
    <dbReference type="NCBI Taxonomy" id="203437"/>
    <lineage>
        <taxon>Bacteria</taxon>
        <taxon>Pseudomonadati</taxon>
        <taxon>Gemmatimonadota</taxon>
        <taxon>environmental samples</taxon>
    </lineage>
</organism>
<gene>
    <name evidence="1" type="ORF">AVDCRST_MAG68-3251</name>
</gene>
<dbReference type="PANTHER" id="PTHR33988:SF3">
    <property type="entry name" value="ENDORIBONUCLEASE TOXIN CHPB-RELATED"/>
    <property type="match status" value="1"/>
</dbReference>
<evidence type="ECO:0000313" key="1">
    <source>
        <dbReference type="EMBL" id="CAA9344296.1"/>
    </source>
</evidence>
<dbReference type="GO" id="GO:0004521">
    <property type="term" value="F:RNA endonuclease activity"/>
    <property type="evidence" value="ECO:0007669"/>
    <property type="project" value="TreeGrafter"/>
</dbReference>
<dbReference type="EMBL" id="CADCTW010000153">
    <property type="protein sequence ID" value="CAA9344296.1"/>
    <property type="molecule type" value="Genomic_DNA"/>
</dbReference>
<dbReference type="Gene3D" id="2.30.30.110">
    <property type="match status" value="1"/>
</dbReference>
<dbReference type="Pfam" id="PF02452">
    <property type="entry name" value="PemK_toxin"/>
    <property type="match status" value="1"/>
</dbReference>
<sequence length="102" mass="11223">MANFSPIVGHEQEGIRSALVVSRNELNRTGLCMVVPGTRTHKNLPGRVKLPRGTGGVADDTYLLSNQIRTVSAARFLRLLGAVETKYLRQTLTQIGYFLTIP</sequence>
<dbReference type="GO" id="GO:0016075">
    <property type="term" value="P:rRNA catabolic process"/>
    <property type="evidence" value="ECO:0007669"/>
    <property type="project" value="TreeGrafter"/>
</dbReference>
<dbReference type="InterPro" id="IPR011067">
    <property type="entry name" value="Plasmid_toxin/cell-grow_inhib"/>
</dbReference>
<evidence type="ECO:0008006" key="2">
    <source>
        <dbReference type="Google" id="ProtNLM"/>
    </source>
</evidence>
<accession>A0A6J4LXT2</accession>
<dbReference type="SUPFAM" id="SSF50118">
    <property type="entry name" value="Cell growth inhibitor/plasmid maintenance toxic component"/>
    <property type="match status" value="1"/>
</dbReference>
<protein>
    <recommendedName>
        <fullName evidence="2">Death on curing protein, Doc toxin</fullName>
    </recommendedName>
</protein>
<dbReference type="GO" id="GO:0003677">
    <property type="term" value="F:DNA binding"/>
    <property type="evidence" value="ECO:0007669"/>
    <property type="project" value="InterPro"/>
</dbReference>
<name>A0A6J4LXT2_9BACT</name>
<dbReference type="InterPro" id="IPR003477">
    <property type="entry name" value="PemK-like"/>
</dbReference>